<name>A0A0V1JG68_TRIPS</name>
<dbReference type="AlphaFoldDB" id="A0A0V1JG68"/>
<protein>
    <submittedName>
        <fullName evidence="1">Uncharacterized protein</fullName>
    </submittedName>
</protein>
<comment type="caution">
    <text evidence="1">The sequence shown here is derived from an EMBL/GenBank/DDBJ whole genome shotgun (WGS) entry which is preliminary data.</text>
</comment>
<evidence type="ECO:0000313" key="1">
    <source>
        <dbReference type="EMBL" id="KRZ33860.1"/>
    </source>
</evidence>
<accession>A0A0V1JG68</accession>
<reference evidence="1 2" key="1">
    <citation type="submission" date="2015-01" db="EMBL/GenBank/DDBJ databases">
        <title>Evolution of Trichinella species and genotypes.</title>
        <authorList>
            <person name="Korhonen P.K."/>
            <person name="Edoardo P."/>
            <person name="Giuseppe L.R."/>
            <person name="Gasser R.B."/>
        </authorList>
    </citation>
    <scope>NUCLEOTIDE SEQUENCE [LARGE SCALE GENOMIC DNA]</scope>
    <source>
        <strain evidence="1">ISS176</strain>
    </source>
</reference>
<evidence type="ECO:0000313" key="2">
    <source>
        <dbReference type="Proteomes" id="UP000054826"/>
    </source>
</evidence>
<proteinExistence type="predicted"/>
<gene>
    <name evidence="1" type="ORF">T4C_3013</name>
</gene>
<dbReference type="EMBL" id="JYDV01000101">
    <property type="protein sequence ID" value="KRZ33860.1"/>
    <property type="molecule type" value="Genomic_DNA"/>
</dbReference>
<dbReference type="Proteomes" id="UP000054826">
    <property type="component" value="Unassembled WGS sequence"/>
</dbReference>
<organism evidence="1 2">
    <name type="scientific">Trichinella pseudospiralis</name>
    <name type="common">Parasitic roundworm</name>
    <dbReference type="NCBI Taxonomy" id="6337"/>
    <lineage>
        <taxon>Eukaryota</taxon>
        <taxon>Metazoa</taxon>
        <taxon>Ecdysozoa</taxon>
        <taxon>Nematoda</taxon>
        <taxon>Enoplea</taxon>
        <taxon>Dorylaimia</taxon>
        <taxon>Trichinellida</taxon>
        <taxon>Trichinellidae</taxon>
        <taxon>Trichinella</taxon>
    </lineage>
</organism>
<sequence>MESNCVYPVAAYRYHAVYLNIVFRKRGFLTLLLSSEESSMSNNGKQSLNGEDFGEMHVNGDYSLFIVSKRVQKCVAQLRIQQIDQ</sequence>